<dbReference type="AlphaFoldDB" id="A0A5J9UYZ7"/>
<accession>A0A5J9UYZ7</accession>
<dbReference type="Gramene" id="TVU29142">
    <property type="protein sequence ID" value="TVU29142"/>
    <property type="gene ID" value="EJB05_20694"/>
</dbReference>
<reference evidence="1 2" key="1">
    <citation type="journal article" date="2019" name="Sci. Rep.">
        <title>A high-quality genome of Eragrostis curvula grass provides insights into Poaceae evolution and supports new strategies to enhance forage quality.</title>
        <authorList>
            <person name="Carballo J."/>
            <person name="Santos B.A.C.M."/>
            <person name="Zappacosta D."/>
            <person name="Garbus I."/>
            <person name="Selva J.P."/>
            <person name="Gallo C.A."/>
            <person name="Diaz A."/>
            <person name="Albertini E."/>
            <person name="Caccamo M."/>
            <person name="Echenique V."/>
        </authorList>
    </citation>
    <scope>NUCLEOTIDE SEQUENCE [LARGE SCALE GENOMIC DNA]</scope>
    <source>
        <strain evidence="2">cv. Victoria</strain>
        <tissue evidence="1">Leaf</tissue>
    </source>
</reference>
<evidence type="ECO:0000313" key="2">
    <source>
        <dbReference type="Proteomes" id="UP000324897"/>
    </source>
</evidence>
<sequence>MALVPLIFRKPGAETRGARTTIKDGGGLTALERRMELGAITHEELFILFVSIALRKEKNNWSFV</sequence>
<dbReference type="Proteomes" id="UP000324897">
    <property type="component" value="Chromosome 1"/>
</dbReference>
<gene>
    <name evidence="1" type="ORF">EJB05_20694</name>
</gene>
<comment type="caution">
    <text evidence="1">The sequence shown here is derived from an EMBL/GenBank/DDBJ whole genome shotgun (WGS) entry which is preliminary data.</text>
</comment>
<protein>
    <submittedName>
        <fullName evidence="1">Uncharacterized protein</fullName>
    </submittedName>
</protein>
<organism evidence="1 2">
    <name type="scientific">Eragrostis curvula</name>
    <name type="common">weeping love grass</name>
    <dbReference type="NCBI Taxonomy" id="38414"/>
    <lineage>
        <taxon>Eukaryota</taxon>
        <taxon>Viridiplantae</taxon>
        <taxon>Streptophyta</taxon>
        <taxon>Embryophyta</taxon>
        <taxon>Tracheophyta</taxon>
        <taxon>Spermatophyta</taxon>
        <taxon>Magnoliopsida</taxon>
        <taxon>Liliopsida</taxon>
        <taxon>Poales</taxon>
        <taxon>Poaceae</taxon>
        <taxon>PACMAD clade</taxon>
        <taxon>Chloridoideae</taxon>
        <taxon>Eragrostideae</taxon>
        <taxon>Eragrostidinae</taxon>
        <taxon>Eragrostis</taxon>
    </lineage>
</organism>
<name>A0A5J9UYZ7_9POAL</name>
<feature type="non-terminal residue" evidence="1">
    <location>
        <position position="1"/>
    </location>
</feature>
<proteinExistence type="predicted"/>
<evidence type="ECO:0000313" key="1">
    <source>
        <dbReference type="EMBL" id="TVU29142.1"/>
    </source>
</evidence>
<dbReference type="EMBL" id="RWGY01000011">
    <property type="protein sequence ID" value="TVU29142.1"/>
    <property type="molecule type" value="Genomic_DNA"/>
</dbReference>
<dbReference type="OrthoDB" id="938082at2759"/>
<keyword evidence="2" id="KW-1185">Reference proteome</keyword>